<keyword evidence="1" id="KW-0472">Membrane</keyword>
<keyword evidence="3" id="KW-0378">Hydrolase</keyword>
<evidence type="ECO:0000256" key="1">
    <source>
        <dbReference type="SAM" id="Phobius"/>
    </source>
</evidence>
<dbReference type="Proteomes" id="UP001597092">
    <property type="component" value="Unassembled WGS sequence"/>
</dbReference>
<keyword evidence="1" id="KW-0812">Transmembrane</keyword>
<sequence>MIEEPRLPGFAVDLLDRRLLSWRFLGAVLAVELLLTVFINLILFRSAWVSAVLFDPVRGATGGLVTATLFVNLLNFAVVVVGLLLVAGGLHRRDLGLVRSNLPTAVAVTVGLWMALQAAAAAVSLARTGTVGMNPGWSQAGVGATLGLLVAQLFGNALYEEILFRAVLLDQMVLKLRDRRWGFTSALVGSQLIFALLHVPNRLLRGYTLTGMVDGLGLLFLMGLLFALVYHRTGNLLIAVGVHALNNAPTMLVATRLSGQSLVTLLLVGLVTAWPVLRRHLGRGTPNPSTSQ</sequence>
<dbReference type="InterPro" id="IPR052710">
    <property type="entry name" value="CAAX_protease"/>
</dbReference>
<dbReference type="RefSeq" id="WP_256308812.1">
    <property type="nucleotide sequence ID" value="NZ_JANHAW010000003.1"/>
</dbReference>
<dbReference type="PANTHER" id="PTHR36435:SF1">
    <property type="entry name" value="CAAX AMINO TERMINAL PROTEASE FAMILY PROTEIN"/>
    <property type="match status" value="1"/>
</dbReference>
<feature type="transmembrane region" description="Helical" evidence="1">
    <location>
        <begin position="260"/>
        <end position="277"/>
    </location>
</feature>
<feature type="domain" description="CAAX prenyl protease 2/Lysostaphin resistance protein A-like" evidence="2">
    <location>
        <begin position="146"/>
        <end position="248"/>
    </location>
</feature>
<dbReference type="EMBL" id="JBHUDP010000003">
    <property type="protein sequence ID" value="MFD1686185.1"/>
    <property type="molecule type" value="Genomic_DNA"/>
</dbReference>
<keyword evidence="4" id="KW-1185">Reference proteome</keyword>
<name>A0ABD6DWD9_9EURY</name>
<gene>
    <name evidence="3" type="ORF">ACFSAS_11230</name>
</gene>
<feature type="transmembrane region" description="Helical" evidence="1">
    <location>
        <begin position="180"/>
        <end position="200"/>
    </location>
</feature>
<dbReference type="GO" id="GO:0004175">
    <property type="term" value="F:endopeptidase activity"/>
    <property type="evidence" value="ECO:0007669"/>
    <property type="project" value="UniProtKB-ARBA"/>
</dbReference>
<dbReference type="EC" id="3.4.-.-" evidence="3"/>
<organism evidence="3 4">
    <name type="scientific">Halobellus litoreus</name>
    <dbReference type="NCBI Taxonomy" id="755310"/>
    <lineage>
        <taxon>Archaea</taxon>
        <taxon>Methanobacteriati</taxon>
        <taxon>Methanobacteriota</taxon>
        <taxon>Stenosarchaea group</taxon>
        <taxon>Halobacteria</taxon>
        <taxon>Halobacteriales</taxon>
        <taxon>Haloferacaceae</taxon>
        <taxon>Halobellus</taxon>
    </lineage>
</organism>
<dbReference type="InterPro" id="IPR003675">
    <property type="entry name" value="Rce1/LyrA-like_dom"/>
</dbReference>
<keyword evidence="1" id="KW-1133">Transmembrane helix</keyword>
<dbReference type="PANTHER" id="PTHR36435">
    <property type="entry name" value="SLR1288 PROTEIN"/>
    <property type="match status" value="1"/>
</dbReference>
<evidence type="ECO:0000313" key="4">
    <source>
        <dbReference type="Proteomes" id="UP001597092"/>
    </source>
</evidence>
<feature type="transmembrane region" description="Helical" evidence="1">
    <location>
        <begin position="64"/>
        <end position="90"/>
    </location>
</feature>
<dbReference type="Pfam" id="PF02517">
    <property type="entry name" value="Rce1-like"/>
    <property type="match status" value="1"/>
</dbReference>
<accession>A0ABD6DWD9</accession>
<proteinExistence type="predicted"/>
<dbReference type="AlphaFoldDB" id="A0ABD6DWD9"/>
<feature type="transmembrane region" description="Helical" evidence="1">
    <location>
        <begin position="137"/>
        <end position="159"/>
    </location>
</feature>
<feature type="transmembrane region" description="Helical" evidence="1">
    <location>
        <begin position="24"/>
        <end position="44"/>
    </location>
</feature>
<feature type="transmembrane region" description="Helical" evidence="1">
    <location>
        <begin position="206"/>
        <end position="229"/>
    </location>
</feature>
<comment type="caution">
    <text evidence="3">The sequence shown here is derived from an EMBL/GenBank/DDBJ whole genome shotgun (WGS) entry which is preliminary data.</text>
</comment>
<reference evidence="3 4" key="1">
    <citation type="journal article" date="2019" name="Int. J. Syst. Evol. Microbiol.">
        <title>The Global Catalogue of Microorganisms (GCM) 10K type strain sequencing project: providing services to taxonomists for standard genome sequencing and annotation.</title>
        <authorList>
            <consortium name="The Broad Institute Genomics Platform"/>
            <consortium name="The Broad Institute Genome Sequencing Center for Infectious Disease"/>
            <person name="Wu L."/>
            <person name="Ma J."/>
        </authorList>
    </citation>
    <scope>NUCLEOTIDE SEQUENCE [LARGE SCALE GENOMIC DNA]</scope>
    <source>
        <strain evidence="3 4">CGMCC 1.10387</strain>
    </source>
</reference>
<protein>
    <submittedName>
        <fullName evidence="3">CPBP family intramembrane glutamic endopeptidase</fullName>
        <ecNumber evidence="3">3.4.-.-</ecNumber>
    </submittedName>
</protein>
<evidence type="ECO:0000313" key="3">
    <source>
        <dbReference type="EMBL" id="MFD1686185.1"/>
    </source>
</evidence>
<feature type="transmembrane region" description="Helical" evidence="1">
    <location>
        <begin position="102"/>
        <end position="125"/>
    </location>
</feature>
<dbReference type="GO" id="GO:0080120">
    <property type="term" value="P:CAAX-box protein maturation"/>
    <property type="evidence" value="ECO:0007669"/>
    <property type="project" value="UniProtKB-ARBA"/>
</dbReference>
<evidence type="ECO:0000259" key="2">
    <source>
        <dbReference type="Pfam" id="PF02517"/>
    </source>
</evidence>